<evidence type="ECO:0000259" key="4">
    <source>
        <dbReference type="Pfam" id="PF13243"/>
    </source>
</evidence>
<organism evidence="5 6">
    <name type="scientific">Kingdonia uniflora</name>
    <dbReference type="NCBI Taxonomy" id="39325"/>
    <lineage>
        <taxon>Eukaryota</taxon>
        <taxon>Viridiplantae</taxon>
        <taxon>Streptophyta</taxon>
        <taxon>Embryophyta</taxon>
        <taxon>Tracheophyta</taxon>
        <taxon>Spermatophyta</taxon>
        <taxon>Magnoliopsida</taxon>
        <taxon>Ranunculales</taxon>
        <taxon>Circaeasteraceae</taxon>
        <taxon>Kingdonia</taxon>
    </lineage>
</organism>
<keyword evidence="6" id="KW-1185">Reference proteome</keyword>
<keyword evidence="3" id="KW-0812">Transmembrane</keyword>
<keyword evidence="1" id="KW-0677">Repeat</keyword>
<sequence length="76" mass="8965">MKLYLGHQKKEIEIFIAKAVRYLENQQILDDSWYGCWGICFIYGTWFVLRGLTTARKNCNHSLTVRKASEFLLSTF</sequence>
<dbReference type="Gene3D" id="1.50.10.20">
    <property type="match status" value="1"/>
</dbReference>
<dbReference type="Pfam" id="PF13243">
    <property type="entry name" value="SQHop_cyclase_C"/>
    <property type="match status" value="1"/>
</dbReference>
<comment type="caution">
    <text evidence="5">The sequence shown here is derived from an EMBL/GenBank/DDBJ whole genome shotgun (WGS) entry which is preliminary data.</text>
</comment>
<dbReference type="PANTHER" id="PTHR11764:SF58">
    <property type="entry name" value="BETA-AMYRIN SYNTHASE-RELATED"/>
    <property type="match status" value="1"/>
</dbReference>
<dbReference type="PANTHER" id="PTHR11764">
    <property type="entry name" value="TERPENE CYCLASE/MUTASE FAMILY MEMBER"/>
    <property type="match status" value="1"/>
</dbReference>
<dbReference type="GO" id="GO:0016104">
    <property type="term" value="P:triterpenoid biosynthetic process"/>
    <property type="evidence" value="ECO:0007669"/>
    <property type="project" value="InterPro"/>
</dbReference>
<dbReference type="OrthoDB" id="21502at2759"/>
<evidence type="ECO:0000313" key="6">
    <source>
        <dbReference type="Proteomes" id="UP000541444"/>
    </source>
</evidence>
<dbReference type="InterPro" id="IPR032696">
    <property type="entry name" value="SQ_cyclase_C"/>
</dbReference>
<dbReference type="EMBL" id="JACGCM010000669">
    <property type="protein sequence ID" value="KAF6169238.1"/>
    <property type="molecule type" value="Genomic_DNA"/>
</dbReference>
<reference evidence="5 6" key="1">
    <citation type="journal article" date="2020" name="IScience">
        <title>Genome Sequencing of the Endangered Kingdonia uniflora (Circaeasteraceae, Ranunculales) Reveals Potential Mechanisms of Evolutionary Specialization.</title>
        <authorList>
            <person name="Sun Y."/>
            <person name="Deng T."/>
            <person name="Zhang A."/>
            <person name="Moore M.J."/>
            <person name="Landis J.B."/>
            <person name="Lin N."/>
            <person name="Zhang H."/>
            <person name="Zhang X."/>
            <person name="Huang J."/>
            <person name="Zhang X."/>
            <person name="Sun H."/>
            <person name="Wang H."/>
        </authorList>
    </citation>
    <scope>NUCLEOTIDE SEQUENCE [LARGE SCALE GENOMIC DNA]</scope>
    <source>
        <strain evidence="5">TB1705</strain>
        <tissue evidence="5">Leaf</tissue>
    </source>
</reference>
<dbReference type="InterPro" id="IPR018333">
    <property type="entry name" value="Squalene_cyclase"/>
</dbReference>
<evidence type="ECO:0000256" key="3">
    <source>
        <dbReference type="SAM" id="Phobius"/>
    </source>
</evidence>
<protein>
    <recommendedName>
        <fullName evidence="4">Squalene cyclase C-terminal domain-containing protein</fullName>
    </recommendedName>
</protein>
<dbReference type="AlphaFoldDB" id="A0A7J7NQN1"/>
<dbReference type="Proteomes" id="UP000541444">
    <property type="component" value="Unassembled WGS sequence"/>
</dbReference>
<feature type="transmembrane region" description="Helical" evidence="3">
    <location>
        <begin position="32"/>
        <end position="49"/>
    </location>
</feature>
<dbReference type="GO" id="GO:0005811">
    <property type="term" value="C:lipid droplet"/>
    <property type="evidence" value="ECO:0007669"/>
    <property type="project" value="InterPro"/>
</dbReference>
<dbReference type="SUPFAM" id="SSF48239">
    <property type="entry name" value="Terpenoid cyclases/Protein prenyltransferases"/>
    <property type="match status" value="1"/>
</dbReference>
<keyword evidence="3" id="KW-1133">Transmembrane helix</keyword>
<name>A0A7J7NQN1_9MAGN</name>
<evidence type="ECO:0000256" key="2">
    <source>
        <dbReference type="ARBA" id="ARBA00023235"/>
    </source>
</evidence>
<feature type="domain" description="Squalene cyclase C-terminal" evidence="4">
    <location>
        <begin position="10"/>
        <end position="73"/>
    </location>
</feature>
<accession>A0A7J7NQN1</accession>
<proteinExistence type="predicted"/>
<keyword evidence="3" id="KW-0472">Membrane</keyword>
<evidence type="ECO:0000313" key="5">
    <source>
        <dbReference type="EMBL" id="KAF6169238.1"/>
    </source>
</evidence>
<evidence type="ECO:0000256" key="1">
    <source>
        <dbReference type="ARBA" id="ARBA00022737"/>
    </source>
</evidence>
<dbReference type="InterPro" id="IPR008930">
    <property type="entry name" value="Terpenoid_cyclase/PrenylTrfase"/>
</dbReference>
<gene>
    <name evidence="5" type="ORF">GIB67_013668</name>
</gene>
<dbReference type="GO" id="GO:0016866">
    <property type="term" value="F:intramolecular transferase activity"/>
    <property type="evidence" value="ECO:0007669"/>
    <property type="project" value="InterPro"/>
</dbReference>
<keyword evidence="2" id="KW-0413">Isomerase</keyword>